<dbReference type="SMART" id="SM00494">
    <property type="entry name" value="ChtBD2"/>
    <property type="match status" value="2"/>
</dbReference>
<proteinExistence type="predicted"/>
<dbReference type="GO" id="GO:0008061">
    <property type="term" value="F:chitin binding"/>
    <property type="evidence" value="ECO:0007669"/>
    <property type="project" value="UniProtKB-KW"/>
</dbReference>
<dbReference type="OrthoDB" id="6435683at2759"/>
<sequence>MKHLQTFSFLVLTAVLSYASAFNNETRKDEYQLQNLKHYTYNFNFCPTLYGRYPHPRDCSMFWECRNGSPYLLQCVRGKLYDATRGLCMEKHLVECKLDREVKDRDDKDEDKDNWDKDKDNWDKDKDKDVANFKCPYNWGFFEHPYDCSKFFACKGDIPLVTDCPRGTLWDDKEKGCVDWRYVKCGNRWDKYRILSTTKRPFQPPTTPLQPRTTTETPTTRVSSVKFLLVKMSGVERKRNVLNVKQKLEILQKLDNRESASSDAEDVLNEGSTISHSAALQSAETLLDYKRQKGFDYGDITAVRKMCVDIQQEMNRE</sequence>
<evidence type="ECO:0000259" key="7">
    <source>
        <dbReference type="PROSITE" id="PS50940"/>
    </source>
</evidence>
<gene>
    <name evidence="8" type="ORF">AVEN_136791_1</name>
</gene>
<feature type="signal peptide" evidence="6">
    <location>
        <begin position="1"/>
        <end position="21"/>
    </location>
</feature>
<dbReference type="EMBL" id="BGPR01008227">
    <property type="protein sequence ID" value="GBN32364.1"/>
    <property type="molecule type" value="Genomic_DNA"/>
</dbReference>
<keyword evidence="4" id="KW-1015">Disulfide bond</keyword>
<keyword evidence="3" id="KW-0677">Repeat</keyword>
<accession>A0A4Y2N159</accession>
<keyword evidence="1" id="KW-0147">Chitin-binding</keyword>
<organism evidence="8 9">
    <name type="scientific">Araneus ventricosus</name>
    <name type="common">Orbweaver spider</name>
    <name type="synonym">Epeira ventricosa</name>
    <dbReference type="NCBI Taxonomy" id="182803"/>
    <lineage>
        <taxon>Eukaryota</taxon>
        <taxon>Metazoa</taxon>
        <taxon>Ecdysozoa</taxon>
        <taxon>Arthropoda</taxon>
        <taxon>Chelicerata</taxon>
        <taxon>Arachnida</taxon>
        <taxon>Araneae</taxon>
        <taxon>Araneomorphae</taxon>
        <taxon>Entelegynae</taxon>
        <taxon>Araneoidea</taxon>
        <taxon>Araneidae</taxon>
        <taxon>Araneus</taxon>
    </lineage>
</organism>
<dbReference type="PANTHER" id="PTHR23301">
    <property type="entry name" value="CHITIN BINDING PERITROPHIN-A"/>
    <property type="match status" value="1"/>
</dbReference>
<dbReference type="Gene3D" id="2.170.140.10">
    <property type="entry name" value="Chitin binding domain"/>
    <property type="match status" value="2"/>
</dbReference>
<reference evidence="8 9" key="1">
    <citation type="journal article" date="2019" name="Sci. Rep.">
        <title>Orb-weaving spider Araneus ventricosus genome elucidates the spidroin gene catalogue.</title>
        <authorList>
            <person name="Kono N."/>
            <person name="Nakamura H."/>
            <person name="Ohtoshi R."/>
            <person name="Moran D.A.P."/>
            <person name="Shinohara A."/>
            <person name="Yoshida Y."/>
            <person name="Fujiwara M."/>
            <person name="Mori M."/>
            <person name="Tomita M."/>
            <person name="Arakawa K."/>
        </authorList>
    </citation>
    <scope>NUCLEOTIDE SEQUENCE [LARGE SCALE GENOMIC DNA]</scope>
</reference>
<keyword evidence="5" id="KW-0325">Glycoprotein</keyword>
<protein>
    <recommendedName>
        <fullName evidence="7">Chitin-binding type-2 domain-containing protein</fullName>
    </recommendedName>
</protein>
<comment type="caution">
    <text evidence="8">The sequence shown here is derived from an EMBL/GenBank/DDBJ whole genome shotgun (WGS) entry which is preliminary data.</text>
</comment>
<evidence type="ECO:0000256" key="2">
    <source>
        <dbReference type="ARBA" id="ARBA00022729"/>
    </source>
</evidence>
<dbReference type="PANTHER" id="PTHR23301:SF0">
    <property type="entry name" value="CHITIN-BINDING TYPE-2 DOMAIN-CONTAINING PROTEIN-RELATED"/>
    <property type="match status" value="1"/>
</dbReference>
<dbReference type="InterPro" id="IPR036508">
    <property type="entry name" value="Chitin-bd_dom_sf"/>
</dbReference>
<dbReference type="GO" id="GO:0005576">
    <property type="term" value="C:extracellular region"/>
    <property type="evidence" value="ECO:0007669"/>
    <property type="project" value="InterPro"/>
</dbReference>
<evidence type="ECO:0000256" key="3">
    <source>
        <dbReference type="ARBA" id="ARBA00022737"/>
    </source>
</evidence>
<dbReference type="Pfam" id="PF01607">
    <property type="entry name" value="CBM_14"/>
    <property type="match status" value="2"/>
</dbReference>
<feature type="chain" id="PRO_5021282766" description="Chitin-binding type-2 domain-containing protein" evidence="6">
    <location>
        <begin position="22"/>
        <end position="317"/>
    </location>
</feature>
<dbReference type="PROSITE" id="PS50940">
    <property type="entry name" value="CHIT_BIND_II"/>
    <property type="match status" value="2"/>
</dbReference>
<evidence type="ECO:0000313" key="8">
    <source>
        <dbReference type="EMBL" id="GBN32364.1"/>
    </source>
</evidence>
<dbReference type="AlphaFoldDB" id="A0A4Y2N159"/>
<dbReference type="SUPFAM" id="SSF57625">
    <property type="entry name" value="Invertebrate chitin-binding proteins"/>
    <property type="match status" value="2"/>
</dbReference>
<keyword evidence="9" id="KW-1185">Reference proteome</keyword>
<dbReference type="InterPro" id="IPR002557">
    <property type="entry name" value="Chitin-bd_dom"/>
</dbReference>
<feature type="domain" description="Chitin-binding type-2" evidence="7">
    <location>
        <begin position="43"/>
        <end position="98"/>
    </location>
</feature>
<dbReference type="InterPro" id="IPR051940">
    <property type="entry name" value="Chitin_bind-dev_reg"/>
</dbReference>
<evidence type="ECO:0000256" key="1">
    <source>
        <dbReference type="ARBA" id="ARBA00022669"/>
    </source>
</evidence>
<evidence type="ECO:0000256" key="4">
    <source>
        <dbReference type="ARBA" id="ARBA00023157"/>
    </source>
</evidence>
<evidence type="ECO:0000256" key="6">
    <source>
        <dbReference type="SAM" id="SignalP"/>
    </source>
</evidence>
<feature type="domain" description="Chitin-binding type-2" evidence="7">
    <location>
        <begin position="132"/>
        <end position="187"/>
    </location>
</feature>
<dbReference type="Proteomes" id="UP000499080">
    <property type="component" value="Unassembled WGS sequence"/>
</dbReference>
<evidence type="ECO:0000256" key="5">
    <source>
        <dbReference type="ARBA" id="ARBA00023180"/>
    </source>
</evidence>
<keyword evidence="2 6" id="KW-0732">Signal</keyword>
<evidence type="ECO:0000313" key="9">
    <source>
        <dbReference type="Proteomes" id="UP000499080"/>
    </source>
</evidence>
<name>A0A4Y2N159_ARAVE</name>